<evidence type="ECO:0000313" key="3">
    <source>
        <dbReference type="Proteomes" id="UP000040578"/>
    </source>
</evidence>
<dbReference type="RefSeq" id="WP_053215254.1">
    <property type="nucleotide sequence ID" value="NZ_CPYD01000001.1"/>
</dbReference>
<comment type="caution">
    <text evidence="2">The sequence shown here is derived from an EMBL/GenBank/DDBJ whole genome shotgun (WGS) entry which is preliminary data.</text>
</comment>
<reference evidence="2 3" key="1">
    <citation type="submission" date="2015-03" db="EMBL/GenBank/DDBJ databases">
        <authorList>
            <consortium name="Pathogen Informatics"/>
            <person name="Murphy D."/>
        </authorList>
    </citation>
    <scope>NUCLEOTIDE SEQUENCE [LARGE SCALE GENOMIC DNA]</scope>
    <source>
        <strain evidence="3">type strain: CIP110231</strain>
    </source>
</reference>
<keyword evidence="1" id="KW-0812">Transmembrane</keyword>
<keyword evidence="1" id="KW-0472">Membrane</keyword>
<dbReference type="Proteomes" id="UP000040578">
    <property type="component" value="Unassembled WGS sequence"/>
</dbReference>
<keyword evidence="1" id="KW-1133">Transmembrane helix</keyword>
<feature type="transmembrane region" description="Helical" evidence="1">
    <location>
        <begin position="6"/>
        <end position="23"/>
    </location>
</feature>
<evidence type="ECO:0000256" key="1">
    <source>
        <dbReference type="SAM" id="Phobius"/>
    </source>
</evidence>
<name>A0ABM9S172_9GAMM</name>
<dbReference type="Pfam" id="PF03245">
    <property type="entry name" value="Phage_lysis"/>
    <property type="match status" value="1"/>
</dbReference>
<sequence>MSEKLIAFLTASLIVCLFGLMYYHRTLDELRGDVADLIQLAYLQKQQLQRMDNQRQGVTALDVKHTRELADAKSKINHLRDSLADGNRRLQIHASCKRLPNSASATSVDDVARPGLTHAAERGYLRLRERIAMAGRQIAGLQEYIKNVCQPRMAANAENKEVFN</sequence>
<evidence type="ECO:0000313" key="2">
    <source>
        <dbReference type="EMBL" id="CND88150.1"/>
    </source>
</evidence>
<protein>
    <submittedName>
        <fullName evidence="2">Prophage endopeptidase</fullName>
    </submittedName>
</protein>
<dbReference type="EMBL" id="CPYD01000001">
    <property type="protein sequence ID" value="CND88150.1"/>
    <property type="molecule type" value="Genomic_DNA"/>
</dbReference>
<gene>
    <name evidence="2" type="ORF">ERS137967_00188</name>
</gene>
<keyword evidence="3" id="KW-1185">Reference proteome</keyword>
<dbReference type="InterPro" id="IPR004929">
    <property type="entry name" value="I-spanin"/>
</dbReference>
<organism evidence="2 3">
    <name type="scientific">Yersinia nurmii</name>
    <dbReference type="NCBI Taxonomy" id="685706"/>
    <lineage>
        <taxon>Bacteria</taxon>
        <taxon>Pseudomonadati</taxon>
        <taxon>Pseudomonadota</taxon>
        <taxon>Gammaproteobacteria</taxon>
        <taxon>Enterobacterales</taxon>
        <taxon>Yersiniaceae</taxon>
        <taxon>Yersinia</taxon>
    </lineage>
</organism>
<proteinExistence type="predicted"/>
<accession>A0ABM9S172</accession>